<feature type="chain" id="PRO_5023823606" description="Secreted protein" evidence="2">
    <location>
        <begin position="24"/>
        <end position="68"/>
    </location>
</feature>
<evidence type="ECO:0000256" key="2">
    <source>
        <dbReference type="SAM" id="SignalP"/>
    </source>
</evidence>
<protein>
    <recommendedName>
        <fullName evidence="5">Secreted protein</fullName>
    </recommendedName>
</protein>
<evidence type="ECO:0000256" key="1">
    <source>
        <dbReference type="SAM" id="MobiDB-lite"/>
    </source>
</evidence>
<proteinExistence type="predicted"/>
<sequence length="68" mass="7307">MRSRFSTACLLLLSLHLLHTNRGRCSLRRVSRAQRPQNPSASVGARFGSSFAGPPPGFSRPAENTVGA</sequence>
<keyword evidence="4" id="KW-1185">Reference proteome</keyword>
<accession>A0A5J9VHS5</accession>
<comment type="caution">
    <text evidence="3">The sequence shown here is derived from an EMBL/GenBank/DDBJ whole genome shotgun (WGS) entry which is preliminary data.</text>
</comment>
<name>A0A5J9VHS5_9POAL</name>
<organism evidence="3 4">
    <name type="scientific">Eragrostis curvula</name>
    <name type="common">weeping love grass</name>
    <dbReference type="NCBI Taxonomy" id="38414"/>
    <lineage>
        <taxon>Eukaryota</taxon>
        <taxon>Viridiplantae</taxon>
        <taxon>Streptophyta</taxon>
        <taxon>Embryophyta</taxon>
        <taxon>Tracheophyta</taxon>
        <taxon>Spermatophyta</taxon>
        <taxon>Magnoliopsida</taxon>
        <taxon>Liliopsida</taxon>
        <taxon>Poales</taxon>
        <taxon>Poaceae</taxon>
        <taxon>PACMAD clade</taxon>
        <taxon>Chloridoideae</taxon>
        <taxon>Eragrostideae</taxon>
        <taxon>Eragrostidinae</taxon>
        <taxon>Eragrostis</taxon>
    </lineage>
</organism>
<feature type="signal peptide" evidence="2">
    <location>
        <begin position="1"/>
        <end position="23"/>
    </location>
</feature>
<dbReference type="Proteomes" id="UP000324897">
    <property type="component" value="Unassembled WGS sequence"/>
</dbReference>
<keyword evidence="2" id="KW-0732">Signal</keyword>
<evidence type="ECO:0008006" key="5">
    <source>
        <dbReference type="Google" id="ProtNLM"/>
    </source>
</evidence>
<gene>
    <name evidence="3" type="ORF">EJB05_17789</name>
</gene>
<reference evidence="3 4" key="1">
    <citation type="journal article" date="2019" name="Sci. Rep.">
        <title>A high-quality genome of Eragrostis curvula grass provides insights into Poaceae evolution and supports new strategies to enhance forage quality.</title>
        <authorList>
            <person name="Carballo J."/>
            <person name="Santos B.A.C.M."/>
            <person name="Zappacosta D."/>
            <person name="Garbus I."/>
            <person name="Selva J.P."/>
            <person name="Gallo C.A."/>
            <person name="Diaz A."/>
            <person name="Albertini E."/>
            <person name="Caccamo M."/>
            <person name="Echenique V."/>
        </authorList>
    </citation>
    <scope>NUCLEOTIDE SEQUENCE [LARGE SCALE GENOMIC DNA]</scope>
    <source>
        <strain evidence="4">cv. Victoria</strain>
        <tissue evidence="3">Leaf</tissue>
    </source>
</reference>
<feature type="non-terminal residue" evidence="3">
    <location>
        <position position="1"/>
    </location>
</feature>
<feature type="region of interest" description="Disordered" evidence="1">
    <location>
        <begin position="29"/>
        <end position="68"/>
    </location>
</feature>
<dbReference type="EMBL" id="RWGY01000009">
    <property type="protein sequence ID" value="TVU35882.1"/>
    <property type="molecule type" value="Genomic_DNA"/>
</dbReference>
<dbReference type="Gramene" id="TVU35882">
    <property type="protein sequence ID" value="TVU35882"/>
    <property type="gene ID" value="EJB05_17789"/>
</dbReference>
<evidence type="ECO:0000313" key="4">
    <source>
        <dbReference type="Proteomes" id="UP000324897"/>
    </source>
</evidence>
<evidence type="ECO:0000313" key="3">
    <source>
        <dbReference type="EMBL" id="TVU35882.1"/>
    </source>
</evidence>
<dbReference type="AlphaFoldDB" id="A0A5J9VHS5"/>